<evidence type="ECO:0000256" key="6">
    <source>
        <dbReference type="RuleBase" id="RU367044"/>
    </source>
</evidence>
<dbReference type="Proteomes" id="UP001497516">
    <property type="component" value="Chromosome 7"/>
</dbReference>
<gene>
    <name evidence="7" type="ORF">LTRI10_LOCUS39636</name>
</gene>
<keyword evidence="3 6" id="KW-0713">Self-incompatibility</keyword>
<evidence type="ECO:0000313" key="8">
    <source>
        <dbReference type="Proteomes" id="UP001497516"/>
    </source>
</evidence>
<keyword evidence="8" id="KW-1185">Reference proteome</keyword>
<evidence type="ECO:0000256" key="3">
    <source>
        <dbReference type="ARBA" id="ARBA00022471"/>
    </source>
</evidence>
<organism evidence="7 8">
    <name type="scientific">Linum trigynum</name>
    <dbReference type="NCBI Taxonomy" id="586398"/>
    <lineage>
        <taxon>Eukaryota</taxon>
        <taxon>Viridiplantae</taxon>
        <taxon>Streptophyta</taxon>
        <taxon>Embryophyta</taxon>
        <taxon>Tracheophyta</taxon>
        <taxon>Spermatophyta</taxon>
        <taxon>Magnoliopsida</taxon>
        <taxon>eudicotyledons</taxon>
        <taxon>Gunneridae</taxon>
        <taxon>Pentapetalae</taxon>
        <taxon>rosids</taxon>
        <taxon>fabids</taxon>
        <taxon>Malpighiales</taxon>
        <taxon>Linaceae</taxon>
        <taxon>Linum</taxon>
    </lineage>
</organism>
<protein>
    <recommendedName>
        <fullName evidence="6">S-protein homolog</fullName>
    </recommendedName>
</protein>
<evidence type="ECO:0000256" key="5">
    <source>
        <dbReference type="ARBA" id="ARBA00022729"/>
    </source>
</evidence>
<evidence type="ECO:0000313" key="7">
    <source>
        <dbReference type="EMBL" id="CAL1399450.1"/>
    </source>
</evidence>
<dbReference type="PANTHER" id="PTHR31232">
    <property type="match status" value="1"/>
</dbReference>
<keyword evidence="4 6" id="KW-0964">Secreted</keyword>
<dbReference type="GO" id="GO:0005576">
    <property type="term" value="C:extracellular region"/>
    <property type="evidence" value="ECO:0007669"/>
    <property type="project" value="UniProtKB-SubCell"/>
</dbReference>
<evidence type="ECO:0000256" key="4">
    <source>
        <dbReference type="ARBA" id="ARBA00022525"/>
    </source>
</evidence>
<name>A0AAV2FME3_9ROSI</name>
<dbReference type="AlphaFoldDB" id="A0AAV2FME3"/>
<comment type="subcellular location">
    <subcellularLocation>
        <location evidence="1 6">Secreted</location>
    </subcellularLocation>
</comment>
<dbReference type="PANTHER" id="PTHR31232:SF149">
    <property type="entry name" value="S-PROTEIN HOMOLOG"/>
    <property type="match status" value="1"/>
</dbReference>
<evidence type="ECO:0000256" key="1">
    <source>
        <dbReference type="ARBA" id="ARBA00004613"/>
    </source>
</evidence>
<dbReference type="Pfam" id="PF05938">
    <property type="entry name" value="Self-incomp_S1"/>
    <property type="match status" value="1"/>
</dbReference>
<sequence>MSTTTTTTTAAAATAILMTIMCSSWAVVEGQIIRTADVTVTNLLYRHHYLTMHCKSKDDDLGVRVLPKRGSWSWHFVPNFWGTTLFFCAFKWDTSNGLHWFDIYVQKRDQDRCSVCKWIVTQRGPCWYNATSGGYTVCYPFNNNNLAIYS</sequence>
<reference evidence="7 8" key="1">
    <citation type="submission" date="2024-04" db="EMBL/GenBank/DDBJ databases">
        <authorList>
            <person name="Fracassetti M."/>
        </authorList>
    </citation>
    <scope>NUCLEOTIDE SEQUENCE [LARGE SCALE GENOMIC DNA]</scope>
</reference>
<dbReference type="GO" id="GO:0060320">
    <property type="term" value="P:rejection of self pollen"/>
    <property type="evidence" value="ECO:0007669"/>
    <property type="project" value="UniProtKB-KW"/>
</dbReference>
<comment type="similarity">
    <text evidence="2 6">Belongs to the plant self-incompatibility (S1) protein family.</text>
</comment>
<accession>A0AAV2FME3</accession>
<proteinExistence type="inferred from homology"/>
<dbReference type="InterPro" id="IPR010264">
    <property type="entry name" value="Self-incomp_S1"/>
</dbReference>
<keyword evidence="5" id="KW-0732">Signal</keyword>
<dbReference type="EMBL" id="OZ034820">
    <property type="protein sequence ID" value="CAL1399450.1"/>
    <property type="molecule type" value="Genomic_DNA"/>
</dbReference>
<evidence type="ECO:0000256" key="2">
    <source>
        <dbReference type="ARBA" id="ARBA00005581"/>
    </source>
</evidence>